<keyword evidence="2" id="KW-0808">Transferase</keyword>
<dbReference type="Gene3D" id="3.90.550.10">
    <property type="entry name" value="Spore Coat Polysaccharide Biosynthesis Protein SpsA, Chain A"/>
    <property type="match status" value="1"/>
</dbReference>
<dbReference type="InterPro" id="IPR001173">
    <property type="entry name" value="Glyco_trans_2-like"/>
</dbReference>
<dbReference type="Pfam" id="PF00535">
    <property type="entry name" value="Glycos_transf_2"/>
    <property type="match status" value="1"/>
</dbReference>
<dbReference type="InterPro" id="IPR029044">
    <property type="entry name" value="Nucleotide-diphossugar_trans"/>
</dbReference>
<name>A0A3D9L3C7_MARFU</name>
<keyword evidence="3" id="KW-1185">Reference proteome</keyword>
<dbReference type="Proteomes" id="UP000256779">
    <property type="component" value="Unassembled WGS sequence"/>
</dbReference>
<organism evidence="2 3">
    <name type="scientific">Marinoscillum furvescens DSM 4134</name>
    <dbReference type="NCBI Taxonomy" id="1122208"/>
    <lineage>
        <taxon>Bacteria</taxon>
        <taxon>Pseudomonadati</taxon>
        <taxon>Bacteroidota</taxon>
        <taxon>Cytophagia</taxon>
        <taxon>Cytophagales</taxon>
        <taxon>Reichenbachiellaceae</taxon>
        <taxon>Marinoscillum</taxon>
    </lineage>
</organism>
<dbReference type="PANTHER" id="PTHR22916:SF3">
    <property type="entry name" value="UDP-GLCNAC:BETAGAL BETA-1,3-N-ACETYLGLUCOSAMINYLTRANSFERASE-LIKE PROTEIN 1"/>
    <property type="match status" value="1"/>
</dbReference>
<dbReference type="AlphaFoldDB" id="A0A3D9L3C7"/>
<reference evidence="2 3" key="1">
    <citation type="submission" date="2018-07" db="EMBL/GenBank/DDBJ databases">
        <title>Genomic Encyclopedia of Type Strains, Phase IV (KMG-IV): sequencing the most valuable type-strain genomes for metagenomic binning, comparative biology and taxonomic classification.</title>
        <authorList>
            <person name="Goeker M."/>
        </authorList>
    </citation>
    <scope>NUCLEOTIDE SEQUENCE [LARGE SCALE GENOMIC DNA]</scope>
    <source>
        <strain evidence="2 3">DSM 4134</strain>
    </source>
</reference>
<dbReference type="SUPFAM" id="SSF53448">
    <property type="entry name" value="Nucleotide-diphospho-sugar transferases"/>
    <property type="match status" value="1"/>
</dbReference>
<dbReference type="EMBL" id="QREG01000008">
    <property type="protein sequence ID" value="RED99553.1"/>
    <property type="molecule type" value="Genomic_DNA"/>
</dbReference>
<evidence type="ECO:0000313" key="2">
    <source>
        <dbReference type="EMBL" id="RED99553.1"/>
    </source>
</evidence>
<protein>
    <submittedName>
        <fullName evidence="2">Glycosyltransferase involved in cell wall biosynthesis</fullName>
    </submittedName>
</protein>
<dbReference type="PANTHER" id="PTHR22916">
    <property type="entry name" value="GLYCOSYLTRANSFERASE"/>
    <property type="match status" value="1"/>
</dbReference>
<proteinExistence type="predicted"/>
<dbReference type="GO" id="GO:0016758">
    <property type="term" value="F:hexosyltransferase activity"/>
    <property type="evidence" value="ECO:0007669"/>
    <property type="project" value="UniProtKB-ARBA"/>
</dbReference>
<accession>A0A3D9L3C7</accession>
<dbReference type="RefSeq" id="WP_170147966.1">
    <property type="nucleotide sequence ID" value="NZ_QREG01000008.1"/>
</dbReference>
<dbReference type="CDD" id="cd00761">
    <property type="entry name" value="Glyco_tranf_GTA_type"/>
    <property type="match status" value="1"/>
</dbReference>
<feature type="domain" description="Glycosyltransferase 2-like" evidence="1">
    <location>
        <begin position="6"/>
        <end position="159"/>
    </location>
</feature>
<evidence type="ECO:0000259" key="1">
    <source>
        <dbReference type="Pfam" id="PF00535"/>
    </source>
</evidence>
<gene>
    <name evidence="2" type="ORF">C7460_108175</name>
</gene>
<sequence length="273" mass="31684">MKPLVTIITPIYNGEKYLAETISSVINQTYEHWELLLIDDGSTDLSLDIAQSFTDQRIRVFNQKNNGVGSARNVGLNQMNGDYFCFLDADDILPPTAISRRLEKFQKDESLSFVDGVVSYVDDQLIATGKKYVPSFSGQPLDRLLALDRQCLFGNTWMIKKRSGIQYQFDEEMTHAEDLYFYITICNQHNGKYGFVTDEVLWYRQTGSNSMKNLKGLEDGYNKLLKRIRKFRIGSKFQRIYLAYRITRIMTLSHLFDGRDAKSAVRCLFKYWM</sequence>
<evidence type="ECO:0000313" key="3">
    <source>
        <dbReference type="Proteomes" id="UP000256779"/>
    </source>
</evidence>
<comment type="caution">
    <text evidence="2">The sequence shown here is derived from an EMBL/GenBank/DDBJ whole genome shotgun (WGS) entry which is preliminary data.</text>
</comment>